<dbReference type="EMBL" id="KV922010">
    <property type="protein sequence ID" value="ORE03269.1"/>
    <property type="molecule type" value="Genomic_DNA"/>
</dbReference>
<organism evidence="2">
    <name type="scientific">Rhizopus microsporus var. microsporus</name>
    <dbReference type="NCBI Taxonomy" id="86635"/>
    <lineage>
        <taxon>Eukaryota</taxon>
        <taxon>Fungi</taxon>
        <taxon>Fungi incertae sedis</taxon>
        <taxon>Mucoromycota</taxon>
        <taxon>Mucoromycotina</taxon>
        <taxon>Mucoromycetes</taxon>
        <taxon>Mucorales</taxon>
        <taxon>Mucorineae</taxon>
        <taxon>Rhizopodaceae</taxon>
        <taxon>Rhizopus</taxon>
    </lineage>
</organism>
<protein>
    <recommendedName>
        <fullName evidence="1">PiggyBac transposable element-derived protein domain-containing protein</fullName>
    </recommendedName>
</protein>
<accession>A0A1X0QU43</accession>
<dbReference type="PANTHER" id="PTHR46599:SF3">
    <property type="entry name" value="PIGGYBAC TRANSPOSABLE ELEMENT-DERIVED PROTEIN 4"/>
    <property type="match status" value="1"/>
</dbReference>
<sequence length="346" mass="39891">MYNVLLDEANGHILKLSEGAIKYVGPLSIPVAQEIVVDTNVVEAEGLLEDTVDEDEEKESIDLTSSRGWTVGEAYMNFRLSGSAEGFTSLNSRLMMNNGRYVSSLDYFLFFLPVDHVYSIIHNTSLHARSLGYWEDITFHEYLMWIALLTVMTVVRHGDRKAYWRQDQSFFLMNVDFSQYMSFNRFSDIMKMHVFEIPSKQAQELDPLYQIRSTIQAFNDHMAKCIIPGKCLVIDDSMNQWLGASTPNLKKVPRKPHPIGQEFKTLADNHCYCILRVDTVSDPCPKEFDKDPGIKKLRATVKRLVKPWFDSGRTVITDPWFSSPDMISMLMNHGHYSIMQVTKRRY</sequence>
<dbReference type="OrthoDB" id="2278856at2759"/>
<evidence type="ECO:0000313" key="2">
    <source>
        <dbReference type="EMBL" id="ORE03269.1"/>
    </source>
</evidence>
<feature type="domain" description="PiggyBac transposable element-derived protein" evidence="1">
    <location>
        <begin position="104"/>
        <end position="346"/>
    </location>
</feature>
<gene>
    <name evidence="2" type="ORF">BCV72DRAFT_338091</name>
</gene>
<dbReference type="PANTHER" id="PTHR46599">
    <property type="entry name" value="PIGGYBAC TRANSPOSABLE ELEMENT-DERIVED PROTEIN 4"/>
    <property type="match status" value="1"/>
</dbReference>
<dbReference type="Proteomes" id="UP000242414">
    <property type="component" value="Unassembled WGS sequence"/>
</dbReference>
<reference evidence="2" key="1">
    <citation type="journal article" date="2016" name="Proc. Natl. Acad. Sci. U.S.A.">
        <title>Lipid metabolic changes in an early divergent fungus govern the establishment of a mutualistic symbiosis with endobacteria.</title>
        <authorList>
            <person name="Lastovetsky O.A."/>
            <person name="Gaspar M.L."/>
            <person name="Mondo S.J."/>
            <person name="LaButti K.M."/>
            <person name="Sandor L."/>
            <person name="Grigoriev I.V."/>
            <person name="Henry S.A."/>
            <person name="Pawlowska T.E."/>
        </authorList>
    </citation>
    <scope>NUCLEOTIDE SEQUENCE [LARGE SCALE GENOMIC DNA]</scope>
    <source>
        <strain evidence="2">ATCC 52814</strain>
    </source>
</reference>
<name>A0A1X0QU43_RHIZD</name>
<evidence type="ECO:0000259" key="1">
    <source>
        <dbReference type="Pfam" id="PF13843"/>
    </source>
</evidence>
<proteinExistence type="predicted"/>
<dbReference type="VEuPathDB" id="FungiDB:BCV72DRAFT_338091"/>
<dbReference type="Pfam" id="PF13843">
    <property type="entry name" value="DDE_Tnp_1_7"/>
    <property type="match status" value="1"/>
</dbReference>
<dbReference type="AlphaFoldDB" id="A0A1X0QU43"/>
<dbReference type="InterPro" id="IPR029526">
    <property type="entry name" value="PGBD"/>
</dbReference>